<dbReference type="EMBL" id="AHIE01000028">
    <property type="protein sequence ID" value="EHT99219.1"/>
    <property type="molecule type" value="Genomic_DNA"/>
</dbReference>
<comment type="caution">
    <text evidence="1">The sequence shown here is derived from an EMBL/GenBank/DDBJ whole genome shotgun (WGS) entry which is preliminary data.</text>
</comment>
<accession>H3RHD9</accession>
<protein>
    <submittedName>
        <fullName evidence="1">Uncharacterized protein</fullName>
    </submittedName>
</protein>
<dbReference type="Proteomes" id="UP000005050">
    <property type="component" value="Unassembled WGS sequence"/>
</dbReference>
<name>H3RHD9_PANSE</name>
<dbReference type="SUPFAM" id="SSF47090">
    <property type="entry name" value="PGBD-like"/>
    <property type="match status" value="1"/>
</dbReference>
<evidence type="ECO:0000313" key="2">
    <source>
        <dbReference type="Proteomes" id="UP000005050"/>
    </source>
</evidence>
<dbReference type="Gene3D" id="1.10.101.10">
    <property type="entry name" value="PGBD-like superfamily/PGBD"/>
    <property type="match status" value="1"/>
</dbReference>
<organism evidence="1 2">
    <name type="scientific">Pantoea stewartii subsp. stewartii DC283</name>
    <dbReference type="NCBI Taxonomy" id="660596"/>
    <lineage>
        <taxon>Bacteria</taxon>
        <taxon>Pseudomonadati</taxon>
        <taxon>Pseudomonadota</taxon>
        <taxon>Gammaproteobacteria</taxon>
        <taxon>Enterobacterales</taxon>
        <taxon>Erwiniaceae</taxon>
        <taxon>Pantoea</taxon>
    </lineage>
</organism>
<reference evidence="1 2" key="1">
    <citation type="journal article" date="2012" name="Mol. Microbiol.">
        <title>The genetic and structural basis of two distinct terminal side branch residues in stewartan and amylovoran exopolysaccharides and their potential role in host adaptation.</title>
        <authorList>
            <person name="Wang X."/>
            <person name="Yang F."/>
            <person name="von Bodman S.B."/>
        </authorList>
    </citation>
    <scope>NUCLEOTIDE SEQUENCE [LARGE SCALE GENOMIC DNA]</scope>
    <source>
        <strain evidence="1 2">DC283</strain>
    </source>
</reference>
<dbReference type="PATRIC" id="fig|660596.6.peg.3627"/>
<dbReference type="InterPro" id="IPR036365">
    <property type="entry name" value="PGBD-like_sf"/>
</dbReference>
<dbReference type="InterPro" id="IPR036366">
    <property type="entry name" value="PGBDSf"/>
</dbReference>
<gene>
    <name evidence="1" type="ORF">CKS_5328</name>
</gene>
<dbReference type="AlphaFoldDB" id="H3RHD9"/>
<sequence length="50" mass="6132">MQTKQNDYLLFNKAAFQLHFRCRNYDCIINEETSAVLYTLMDKYMTEIFR</sequence>
<evidence type="ECO:0000313" key="1">
    <source>
        <dbReference type="EMBL" id="EHT99219.1"/>
    </source>
</evidence>
<proteinExistence type="predicted"/>